<dbReference type="SUPFAM" id="SSF53300">
    <property type="entry name" value="vWA-like"/>
    <property type="match status" value="1"/>
</dbReference>
<dbReference type="InterPro" id="IPR036465">
    <property type="entry name" value="vWFA_dom_sf"/>
</dbReference>
<organism evidence="2 3">
    <name type="scientific">Enterobacter cloacae</name>
    <dbReference type="NCBI Taxonomy" id="550"/>
    <lineage>
        <taxon>Bacteria</taxon>
        <taxon>Pseudomonadati</taxon>
        <taxon>Pseudomonadota</taxon>
        <taxon>Gammaproteobacteria</taxon>
        <taxon>Enterobacterales</taxon>
        <taxon>Enterobacteriaceae</taxon>
        <taxon>Enterobacter</taxon>
        <taxon>Enterobacter cloacae complex</taxon>
    </lineage>
</organism>
<dbReference type="Gene3D" id="3.40.50.410">
    <property type="entry name" value="von Willebrand factor, type A domain"/>
    <property type="match status" value="1"/>
</dbReference>
<dbReference type="Proteomes" id="UP001215180">
    <property type="component" value="Unassembled WGS sequence"/>
</dbReference>
<evidence type="ECO:0000259" key="1">
    <source>
        <dbReference type="PROSITE" id="PS50234"/>
    </source>
</evidence>
<feature type="non-terminal residue" evidence="2">
    <location>
        <position position="273"/>
    </location>
</feature>
<dbReference type="Pfam" id="PF00092">
    <property type="entry name" value="VWA"/>
    <property type="match status" value="1"/>
</dbReference>
<protein>
    <submittedName>
        <fullName evidence="2">VWA domain-containing protein</fullName>
    </submittedName>
</protein>
<accession>A0AAW6NII8</accession>
<evidence type="ECO:0000313" key="3">
    <source>
        <dbReference type="Proteomes" id="UP001215180"/>
    </source>
</evidence>
<gene>
    <name evidence="2" type="ORF">P3S46_03595</name>
</gene>
<comment type="caution">
    <text evidence="2">The sequence shown here is derived from an EMBL/GenBank/DDBJ whole genome shotgun (WGS) entry which is preliminary data.</text>
</comment>
<dbReference type="PROSITE" id="PS50234">
    <property type="entry name" value="VWFA"/>
    <property type="match status" value="1"/>
</dbReference>
<evidence type="ECO:0000313" key="2">
    <source>
        <dbReference type="EMBL" id="MDF3636304.1"/>
    </source>
</evidence>
<dbReference type="EMBL" id="JARJGR010000494">
    <property type="protein sequence ID" value="MDF3636304.1"/>
    <property type="molecule type" value="Genomic_DNA"/>
</dbReference>
<proteinExistence type="predicted"/>
<dbReference type="AlphaFoldDB" id="A0AAW6NII8"/>
<sequence length="273" mass="30242">MDAFLSSDEDSEDYHDALAKEIEGIASKVSDDVKAEFGASEWDIPDLLIDLNVYNEALSLSHSIGSDLSVLQQVKMRGRNKTHERGITFDGNRLILSQMGVRDVFRAQSESKNRGHVGLVLVRDISASMANDERYIHAIKSDLALSMAAESLSKMHVSNIVFPFKESEFEIIKTFDQSVEESLSKFTLGCKGYYTPTGSALMAAVDLLLDSQFDRKIIFLITDGYPNKSEFTIVEVMEKAKCNGIEIVGVGIKTDEIIGFETDTFVTVDDTSL</sequence>
<reference evidence="2" key="1">
    <citation type="submission" date="2023-03" db="EMBL/GenBank/DDBJ databases">
        <title>A Study on Prevalence and Characterization of Enterobacter cloacae strains in China.</title>
        <authorList>
            <person name="Zheng Z."/>
        </authorList>
    </citation>
    <scope>NUCLEOTIDE SEQUENCE</scope>
    <source>
        <strain evidence="2">EC77</strain>
    </source>
</reference>
<dbReference type="InterPro" id="IPR002035">
    <property type="entry name" value="VWF_A"/>
</dbReference>
<name>A0AAW6NII8_ENTCL</name>
<feature type="domain" description="VWFA" evidence="1">
    <location>
        <begin position="118"/>
        <end position="252"/>
    </location>
</feature>